<reference evidence="4" key="1">
    <citation type="submission" date="2020-04" db="EMBL/GenBank/DDBJ databases">
        <title>Nitratireductor sp. nov. isolated from mangrove soil.</title>
        <authorList>
            <person name="Ye Y."/>
        </authorList>
    </citation>
    <scope>NUCLEOTIDE SEQUENCE</scope>
    <source>
        <strain evidence="4">SY7</strain>
    </source>
</reference>
<evidence type="ECO:0000256" key="2">
    <source>
        <dbReference type="SAM" id="Phobius"/>
    </source>
</evidence>
<dbReference type="OrthoDB" id="9808689at2"/>
<protein>
    <submittedName>
        <fullName evidence="4">MCE family protein</fullName>
    </submittedName>
</protein>
<accession>A0A5B8L306</accession>
<dbReference type="PANTHER" id="PTHR36698">
    <property type="entry name" value="BLL5892 PROTEIN"/>
    <property type="match status" value="1"/>
</dbReference>
<keyword evidence="2" id="KW-0812">Transmembrane</keyword>
<evidence type="ECO:0000256" key="1">
    <source>
        <dbReference type="SAM" id="Coils"/>
    </source>
</evidence>
<organism evidence="4 5">
    <name type="scientific">Nitratireductor mangrovi</name>
    <dbReference type="NCBI Taxonomy" id="2599600"/>
    <lineage>
        <taxon>Bacteria</taxon>
        <taxon>Pseudomonadati</taxon>
        <taxon>Pseudomonadota</taxon>
        <taxon>Alphaproteobacteria</taxon>
        <taxon>Hyphomicrobiales</taxon>
        <taxon>Phyllobacteriaceae</taxon>
        <taxon>Nitratireductor</taxon>
    </lineage>
</organism>
<dbReference type="AlphaFoldDB" id="A0A5B8L306"/>
<sequence length="526" mass="55566">METRANYVLVGIFALVALLAGFGFVYWIDQYSKIGDPAFLRFRVPGSAAGLDRGSLVLFNGVRIGSVDRVYLDLKDPSIAIADATVDRSIAPITRSTRADIAAAGLTGGAVVELRGGSADEPSLFEEAAQNDEIAVITANPSAVTNILQTAQDIFTRVESALVTIEGFIADARAPLTETIKNVETFSAALSRNADGVDAFLASVRDLSENVSKVSDRLDSTLASAEELINSVDRDKVGTIVANVESFTKRLETASADIDGIMKNIDATSVSIRTLSEDAGKSLAKIDTVIDDVKGGVETAVASIDRVASSANAGIDKAASSIDRLATDASAGIDNAVAAIGKVGDGANETLGRVDKILDGVDPERVKTALANIEGATEDARRAAADVAALADRFGKRGDDIDQIITEAREMAERLNQASTRVDGVLAKVDGLLGSEDTESVVVEARETVKAFRQVAETLNARIGTITDGLARFSGQGLRDAEALIRDTRRSINRIEQAITALERNPQRILSGGEGTVRQYDGRVRR</sequence>
<dbReference type="RefSeq" id="WP_146300569.1">
    <property type="nucleotide sequence ID" value="NZ_CP042301.2"/>
</dbReference>
<evidence type="ECO:0000313" key="5">
    <source>
        <dbReference type="Proteomes" id="UP000321389"/>
    </source>
</evidence>
<keyword evidence="1" id="KW-0175">Coiled coil</keyword>
<dbReference type="InterPro" id="IPR003399">
    <property type="entry name" value="Mce/MlaD"/>
</dbReference>
<dbReference type="EMBL" id="CP042301">
    <property type="protein sequence ID" value="QDZ01928.1"/>
    <property type="molecule type" value="Genomic_DNA"/>
</dbReference>
<keyword evidence="5" id="KW-1185">Reference proteome</keyword>
<dbReference type="Gene3D" id="1.10.287.950">
    <property type="entry name" value="Methyl-accepting chemotaxis protein"/>
    <property type="match status" value="1"/>
</dbReference>
<dbReference type="KEGG" id="niy:FQ775_16950"/>
<keyword evidence="2" id="KW-1133">Transmembrane helix</keyword>
<feature type="transmembrane region" description="Helical" evidence="2">
    <location>
        <begin position="7"/>
        <end position="28"/>
    </location>
</feature>
<feature type="domain" description="Mce/MlaD" evidence="3">
    <location>
        <begin position="47"/>
        <end position="116"/>
    </location>
</feature>
<proteinExistence type="predicted"/>
<evidence type="ECO:0000259" key="3">
    <source>
        <dbReference type="Pfam" id="PF02470"/>
    </source>
</evidence>
<keyword evidence="2" id="KW-0472">Membrane</keyword>
<dbReference type="SUPFAM" id="SSF58104">
    <property type="entry name" value="Methyl-accepting chemotaxis protein (MCP) signaling domain"/>
    <property type="match status" value="1"/>
</dbReference>
<gene>
    <name evidence="4" type="ORF">FQ775_16950</name>
</gene>
<dbReference type="PANTHER" id="PTHR36698:SF2">
    <property type="entry name" value="MCE_MLAD DOMAIN-CONTAINING PROTEIN"/>
    <property type="match status" value="1"/>
</dbReference>
<dbReference type="Pfam" id="PF02470">
    <property type="entry name" value="MlaD"/>
    <property type="match status" value="1"/>
</dbReference>
<name>A0A5B8L306_9HYPH</name>
<feature type="coiled-coil region" evidence="1">
    <location>
        <begin position="478"/>
        <end position="505"/>
    </location>
</feature>
<evidence type="ECO:0000313" key="4">
    <source>
        <dbReference type="EMBL" id="QDZ01928.1"/>
    </source>
</evidence>
<dbReference type="Proteomes" id="UP000321389">
    <property type="component" value="Chromosome"/>
</dbReference>